<dbReference type="PANTHER" id="PTHR47959:SF13">
    <property type="entry name" value="ATP-DEPENDENT RNA HELICASE RHLE"/>
    <property type="match status" value="1"/>
</dbReference>
<evidence type="ECO:0000259" key="10">
    <source>
        <dbReference type="PROSITE" id="PS51194"/>
    </source>
</evidence>
<keyword evidence="4 7" id="KW-0067">ATP-binding</keyword>
<name>A0A1G2QZI9_9BACT</name>
<evidence type="ECO:0000259" key="11">
    <source>
        <dbReference type="PROSITE" id="PS51195"/>
    </source>
</evidence>
<evidence type="ECO:0000256" key="5">
    <source>
        <dbReference type="ARBA" id="ARBA00038437"/>
    </source>
</evidence>
<evidence type="ECO:0000259" key="9">
    <source>
        <dbReference type="PROSITE" id="PS51192"/>
    </source>
</evidence>
<organism evidence="12 13">
    <name type="scientific">Candidatus Wildermuthbacteria bacterium RIFCSPHIGHO2_02_FULL_45_25</name>
    <dbReference type="NCBI Taxonomy" id="1802450"/>
    <lineage>
        <taxon>Bacteria</taxon>
        <taxon>Candidatus Wildermuthiibacteriota</taxon>
    </lineage>
</organism>
<dbReference type="CDD" id="cd00268">
    <property type="entry name" value="DEADc"/>
    <property type="match status" value="1"/>
</dbReference>
<dbReference type="InterPro" id="IPR027417">
    <property type="entry name" value="P-loop_NTPase"/>
</dbReference>
<evidence type="ECO:0000313" key="12">
    <source>
        <dbReference type="EMBL" id="OHA66006.1"/>
    </source>
</evidence>
<protein>
    <recommendedName>
        <fullName evidence="14">DEAD/DEAH box helicase</fullName>
    </recommendedName>
</protein>
<dbReference type="GO" id="GO:0016787">
    <property type="term" value="F:hydrolase activity"/>
    <property type="evidence" value="ECO:0007669"/>
    <property type="project" value="UniProtKB-KW"/>
</dbReference>
<evidence type="ECO:0000256" key="7">
    <source>
        <dbReference type="RuleBase" id="RU000492"/>
    </source>
</evidence>
<dbReference type="AlphaFoldDB" id="A0A1G2QZI9"/>
<keyword evidence="2 7" id="KW-0378">Hydrolase</keyword>
<dbReference type="GO" id="GO:0005829">
    <property type="term" value="C:cytosol"/>
    <property type="evidence" value="ECO:0007669"/>
    <property type="project" value="TreeGrafter"/>
</dbReference>
<keyword evidence="3 7" id="KW-0347">Helicase</keyword>
<dbReference type="InterPro" id="IPR011545">
    <property type="entry name" value="DEAD/DEAH_box_helicase_dom"/>
</dbReference>
<accession>A0A1G2QZI9</accession>
<dbReference type="PROSITE" id="PS51192">
    <property type="entry name" value="HELICASE_ATP_BIND_1"/>
    <property type="match status" value="1"/>
</dbReference>
<dbReference type="SMART" id="SM00487">
    <property type="entry name" value="DEXDc"/>
    <property type="match status" value="1"/>
</dbReference>
<evidence type="ECO:0000256" key="3">
    <source>
        <dbReference type="ARBA" id="ARBA00022806"/>
    </source>
</evidence>
<evidence type="ECO:0000256" key="4">
    <source>
        <dbReference type="ARBA" id="ARBA00022840"/>
    </source>
</evidence>
<dbReference type="SUPFAM" id="SSF52540">
    <property type="entry name" value="P-loop containing nucleoside triphosphate hydrolases"/>
    <property type="match status" value="1"/>
</dbReference>
<keyword evidence="1 7" id="KW-0547">Nucleotide-binding</keyword>
<evidence type="ECO:0000313" key="13">
    <source>
        <dbReference type="Proteomes" id="UP000178092"/>
    </source>
</evidence>
<dbReference type="PROSITE" id="PS51194">
    <property type="entry name" value="HELICASE_CTER"/>
    <property type="match status" value="1"/>
</dbReference>
<feature type="domain" description="DEAD-box RNA helicase Q" evidence="11">
    <location>
        <begin position="66"/>
        <end position="94"/>
    </location>
</feature>
<feature type="compositionally biased region" description="Basic residues" evidence="8">
    <location>
        <begin position="16"/>
        <end position="33"/>
    </location>
</feature>
<dbReference type="CDD" id="cd18787">
    <property type="entry name" value="SF2_C_DEAD"/>
    <property type="match status" value="1"/>
</dbReference>
<dbReference type="Pfam" id="PF00271">
    <property type="entry name" value="Helicase_C"/>
    <property type="match status" value="1"/>
</dbReference>
<dbReference type="PANTHER" id="PTHR47959">
    <property type="entry name" value="ATP-DEPENDENT RNA HELICASE RHLE-RELATED"/>
    <property type="match status" value="1"/>
</dbReference>
<evidence type="ECO:0000256" key="2">
    <source>
        <dbReference type="ARBA" id="ARBA00022801"/>
    </source>
</evidence>
<proteinExistence type="inferred from homology"/>
<reference evidence="12 13" key="1">
    <citation type="journal article" date="2016" name="Nat. Commun.">
        <title>Thousands of microbial genomes shed light on interconnected biogeochemical processes in an aquifer system.</title>
        <authorList>
            <person name="Anantharaman K."/>
            <person name="Brown C.T."/>
            <person name="Hug L.A."/>
            <person name="Sharon I."/>
            <person name="Castelle C.J."/>
            <person name="Probst A.J."/>
            <person name="Thomas B.C."/>
            <person name="Singh A."/>
            <person name="Wilkins M.J."/>
            <person name="Karaoz U."/>
            <person name="Brodie E.L."/>
            <person name="Williams K.H."/>
            <person name="Hubbard S.S."/>
            <person name="Banfield J.F."/>
        </authorList>
    </citation>
    <scope>NUCLEOTIDE SEQUENCE [LARGE SCALE GENOMIC DNA]</scope>
</reference>
<dbReference type="InterPro" id="IPR044742">
    <property type="entry name" value="DEAD/DEAH_RhlB"/>
</dbReference>
<dbReference type="EMBL" id="MHTV01000038">
    <property type="protein sequence ID" value="OHA66006.1"/>
    <property type="molecule type" value="Genomic_DNA"/>
</dbReference>
<evidence type="ECO:0000256" key="6">
    <source>
        <dbReference type="PROSITE-ProRule" id="PRU00552"/>
    </source>
</evidence>
<dbReference type="GO" id="GO:0003724">
    <property type="term" value="F:RNA helicase activity"/>
    <property type="evidence" value="ECO:0007669"/>
    <property type="project" value="InterPro"/>
</dbReference>
<feature type="domain" description="Helicase C-terminal" evidence="10">
    <location>
        <begin position="276"/>
        <end position="407"/>
    </location>
</feature>
<dbReference type="InterPro" id="IPR014001">
    <property type="entry name" value="Helicase_ATP-bd"/>
</dbReference>
<gene>
    <name evidence="12" type="ORF">A3C04_03880</name>
</gene>
<dbReference type="InterPro" id="IPR001650">
    <property type="entry name" value="Helicase_C-like"/>
</dbReference>
<dbReference type="GO" id="GO:0005524">
    <property type="term" value="F:ATP binding"/>
    <property type="evidence" value="ECO:0007669"/>
    <property type="project" value="UniProtKB-KW"/>
</dbReference>
<dbReference type="GO" id="GO:0003676">
    <property type="term" value="F:nucleic acid binding"/>
    <property type="evidence" value="ECO:0007669"/>
    <property type="project" value="InterPro"/>
</dbReference>
<dbReference type="PROSITE" id="PS00039">
    <property type="entry name" value="DEAD_ATP_HELICASE"/>
    <property type="match status" value="1"/>
</dbReference>
<dbReference type="Proteomes" id="UP000178092">
    <property type="component" value="Unassembled WGS sequence"/>
</dbReference>
<comment type="caution">
    <text evidence="12">The sequence shown here is derived from an EMBL/GenBank/DDBJ whole genome shotgun (WGS) entry which is preliminary data.</text>
</comment>
<dbReference type="InterPro" id="IPR000629">
    <property type="entry name" value="RNA-helicase_DEAD-box_CS"/>
</dbReference>
<dbReference type="InterPro" id="IPR050079">
    <property type="entry name" value="DEAD_box_RNA_helicase"/>
</dbReference>
<feature type="short sequence motif" description="Q motif" evidence="6">
    <location>
        <begin position="66"/>
        <end position="94"/>
    </location>
</feature>
<evidence type="ECO:0008006" key="14">
    <source>
        <dbReference type="Google" id="ProtNLM"/>
    </source>
</evidence>
<dbReference type="PROSITE" id="PS51195">
    <property type="entry name" value="Q_MOTIF"/>
    <property type="match status" value="1"/>
</dbReference>
<sequence>MYYSRKSAGIPSQKKFSAKRAGRPARTPHRGVRTRGGGVLSDFDISAFINKNVVITEEAEVFVPEHTFADFHFTDLLKRAIEDRGYTNPTPIQDKVIPSILRGLDVVGLANTGTGKTAAFLLPIIHKVLGDRNQQVLILAPTRELAMQIDEEFRLFAKKLILSSVVCVGGASIENQIRQLRRKNSFVIGTPGRIIDLIKRGVLRLDNVKTVVLDEADRMLDMGFIQDIRLIMSHVPKERHTLCFSATMSPNIQTLVRDFLQNPMMVSVKTQDTAKNVEQDIVHLRGREKSEMLHELLLQKEFSKVLVFGRTKYGVEKLCRALVHKGIRAESIHSNKTQSQRFRALASFKKGNVQVLVATDIAARGLDIESVTHVINYDLPATYEDYVHRVGRTGRGTHRGKALTFIE</sequence>
<comment type="similarity">
    <text evidence="5 7">Belongs to the DEAD box helicase family.</text>
</comment>
<evidence type="ECO:0000256" key="1">
    <source>
        <dbReference type="ARBA" id="ARBA00022741"/>
    </source>
</evidence>
<dbReference type="Gene3D" id="3.40.50.300">
    <property type="entry name" value="P-loop containing nucleotide triphosphate hydrolases"/>
    <property type="match status" value="2"/>
</dbReference>
<dbReference type="Pfam" id="PF00270">
    <property type="entry name" value="DEAD"/>
    <property type="match status" value="1"/>
</dbReference>
<feature type="region of interest" description="Disordered" evidence="8">
    <location>
        <begin position="1"/>
        <end position="35"/>
    </location>
</feature>
<dbReference type="InterPro" id="IPR014014">
    <property type="entry name" value="RNA_helicase_DEAD_Q_motif"/>
</dbReference>
<evidence type="ECO:0000256" key="8">
    <source>
        <dbReference type="SAM" id="MobiDB-lite"/>
    </source>
</evidence>
<dbReference type="SMART" id="SM00490">
    <property type="entry name" value="HELICc"/>
    <property type="match status" value="1"/>
</dbReference>
<feature type="domain" description="Helicase ATP-binding" evidence="9">
    <location>
        <begin position="97"/>
        <end position="266"/>
    </location>
</feature>